<dbReference type="FunFam" id="3.30.420.10:FF:000045">
    <property type="entry name" value="3'-5' exonuclease DinG"/>
    <property type="match status" value="1"/>
</dbReference>
<comment type="subunit">
    <text evidence="2">DNA polymerase III contains a core (composed of alpha, epsilon and theta chains) that associates with a tau subunit. This core dimerizes to form the POLIII' complex. PolIII' associates with the gamma complex (composed of gamma, delta, delta', psi and chi chains) and with the beta chain to form the complete DNA polymerase III complex.</text>
</comment>
<dbReference type="InterPro" id="IPR006054">
    <property type="entry name" value="DnaQ"/>
</dbReference>
<dbReference type="GO" id="GO:0003887">
    <property type="term" value="F:DNA-directed DNA polymerase activity"/>
    <property type="evidence" value="ECO:0007669"/>
    <property type="project" value="InterPro"/>
</dbReference>
<comment type="caution">
    <text evidence="4">The sequence shown here is derived from an EMBL/GenBank/DDBJ whole genome shotgun (WGS) entry which is preliminary data.</text>
</comment>
<evidence type="ECO:0000313" key="4">
    <source>
        <dbReference type="EMBL" id="PCE64149.1"/>
    </source>
</evidence>
<name>A0A2A4G5B0_9FLAO</name>
<dbReference type="GO" id="GO:0005829">
    <property type="term" value="C:cytosol"/>
    <property type="evidence" value="ECO:0007669"/>
    <property type="project" value="TreeGrafter"/>
</dbReference>
<dbReference type="CDD" id="cd06127">
    <property type="entry name" value="DEDDh"/>
    <property type="match status" value="1"/>
</dbReference>
<feature type="domain" description="GIY-YIG" evidence="3">
    <location>
        <begin position="195"/>
        <end position="271"/>
    </location>
</feature>
<reference evidence="4 5" key="1">
    <citation type="submission" date="2017-04" db="EMBL/GenBank/DDBJ databases">
        <title>A new member of the family Flavobacteriaceae isolated from ascidians.</title>
        <authorList>
            <person name="Chen L."/>
        </authorList>
    </citation>
    <scope>NUCLEOTIDE SEQUENCE [LARGE SCALE GENOMIC DNA]</scope>
    <source>
        <strain evidence="4 5">HQA918</strain>
    </source>
</reference>
<evidence type="ECO:0000313" key="5">
    <source>
        <dbReference type="Proteomes" id="UP000219559"/>
    </source>
</evidence>
<dbReference type="PANTHER" id="PTHR30231">
    <property type="entry name" value="DNA POLYMERASE III SUBUNIT EPSILON"/>
    <property type="match status" value="1"/>
</dbReference>
<dbReference type="Gene3D" id="3.30.420.10">
    <property type="entry name" value="Ribonuclease H-like superfamily/Ribonuclease H"/>
    <property type="match status" value="1"/>
</dbReference>
<dbReference type="Proteomes" id="UP000219559">
    <property type="component" value="Unassembled WGS sequence"/>
</dbReference>
<dbReference type="Gene3D" id="3.40.1440.10">
    <property type="entry name" value="GIY-YIG endonuclease"/>
    <property type="match status" value="1"/>
</dbReference>
<dbReference type="SUPFAM" id="SSF53098">
    <property type="entry name" value="Ribonuclease H-like"/>
    <property type="match status" value="1"/>
</dbReference>
<protein>
    <recommendedName>
        <fullName evidence="3">GIY-YIG domain-containing protein</fullName>
    </recommendedName>
</protein>
<dbReference type="OrthoDB" id="9803913at2"/>
<accession>A0A2A4G5B0</accession>
<dbReference type="GO" id="GO:0008408">
    <property type="term" value="F:3'-5' exonuclease activity"/>
    <property type="evidence" value="ECO:0007669"/>
    <property type="project" value="TreeGrafter"/>
</dbReference>
<dbReference type="NCBIfam" id="TIGR00573">
    <property type="entry name" value="dnaq"/>
    <property type="match status" value="1"/>
</dbReference>
<sequence length="445" mass="50119">MYSIIDIETTGGKYNEEGITDIAIYRFDGQQVVDKLVSLVNPGKPIQPFVVKLTGISDKMVRTAPKFHELAKRIVEITQDSVIVAHNALFDYRILRTEFERLGYPFERESLCTVSLAQELIPDMESYSLGKLAKAIGIPVSDRHRADGDAIVTLKLFQLLLAKDTEKKILTSLIKKDEGPKYEGDLKKIVDELPSETGVYYMYDSHGSLLFLSKSKNIKRSVSQHFSKSDKLSEKLRKQTDKVVFDLSGNELMASIWEQRAYAGQKPKYIPRFRKSSPNYGLFPKVDEDLGAGLELAKLDDRPVDEPTLVFSSFRGAQASLGKLAREYKLQPQWLGLEPEGTNGVLPEILEQVDTPLLSKTLDRFSINGKSFVLLEKGRNTGEKSAFLIENGSLSGFGFVALNHQINQIGILKTVLTQVESNLAYKQIIEAYLRKKRRPKRIEIP</sequence>
<dbReference type="InterPro" id="IPR036397">
    <property type="entry name" value="RNaseH_sf"/>
</dbReference>
<dbReference type="GO" id="GO:0003677">
    <property type="term" value="F:DNA binding"/>
    <property type="evidence" value="ECO:0007669"/>
    <property type="project" value="InterPro"/>
</dbReference>
<dbReference type="SMART" id="SM00479">
    <property type="entry name" value="EXOIII"/>
    <property type="match status" value="1"/>
</dbReference>
<evidence type="ECO:0000259" key="3">
    <source>
        <dbReference type="PROSITE" id="PS50164"/>
    </source>
</evidence>
<organism evidence="4 5">
    <name type="scientific">Sediminicola luteus</name>
    <dbReference type="NCBI Taxonomy" id="319238"/>
    <lineage>
        <taxon>Bacteria</taxon>
        <taxon>Pseudomonadati</taxon>
        <taxon>Bacteroidota</taxon>
        <taxon>Flavobacteriia</taxon>
        <taxon>Flavobacteriales</taxon>
        <taxon>Flavobacteriaceae</taxon>
        <taxon>Sediminicola</taxon>
    </lineage>
</organism>
<dbReference type="InterPro" id="IPR013520">
    <property type="entry name" value="Ribonucl_H"/>
</dbReference>
<keyword evidence="5" id="KW-1185">Reference proteome</keyword>
<dbReference type="AlphaFoldDB" id="A0A2A4G5B0"/>
<dbReference type="GO" id="GO:0045004">
    <property type="term" value="P:DNA replication proofreading"/>
    <property type="evidence" value="ECO:0007669"/>
    <property type="project" value="TreeGrafter"/>
</dbReference>
<gene>
    <name evidence="4" type="ORF">B7P33_10370</name>
</gene>
<evidence type="ECO:0000256" key="1">
    <source>
        <dbReference type="ARBA" id="ARBA00025483"/>
    </source>
</evidence>
<dbReference type="EMBL" id="NBWU01000004">
    <property type="protein sequence ID" value="PCE64149.1"/>
    <property type="molecule type" value="Genomic_DNA"/>
</dbReference>
<dbReference type="InterPro" id="IPR000305">
    <property type="entry name" value="GIY-YIG_endonuc"/>
</dbReference>
<evidence type="ECO:0000256" key="2">
    <source>
        <dbReference type="ARBA" id="ARBA00026073"/>
    </source>
</evidence>
<dbReference type="PANTHER" id="PTHR30231:SF41">
    <property type="entry name" value="DNA POLYMERASE III SUBUNIT EPSILON"/>
    <property type="match status" value="1"/>
</dbReference>
<dbReference type="InterPro" id="IPR035901">
    <property type="entry name" value="GIY-YIG_endonuc_sf"/>
</dbReference>
<dbReference type="PROSITE" id="PS50164">
    <property type="entry name" value="GIY_YIG"/>
    <property type="match status" value="1"/>
</dbReference>
<dbReference type="InterPro" id="IPR012337">
    <property type="entry name" value="RNaseH-like_sf"/>
</dbReference>
<dbReference type="SUPFAM" id="SSF82771">
    <property type="entry name" value="GIY-YIG endonuclease"/>
    <property type="match status" value="1"/>
</dbReference>
<comment type="function">
    <text evidence="1">DNA polymerase III is a complex, multichain enzyme responsible for most of the replicative synthesis in bacteria. The epsilon subunit contain the editing function and is a proofreading 3'-5' exonuclease.</text>
</comment>
<proteinExistence type="predicted"/>
<dbReference type="Pfam" id="PF00929">
    <property type="entry name" value="RNase_T"/>
    <property type="match status" value="1"/>
</dbReference>